<protein>
    <recommendedName>
        <fullName evidence="8">Glycosyltransferase 61 catalytic domain-containing protein</fullName>
    </recommendedName>
</protein>
<evidence type="ECO:0000256" key="6">
    <source>
        <dbReference type="ARBA" id="ARBA00023136"/>
    </source>
</evidence>
<evidence type="ECO:0000256" key="2">
    <source>
        <dbReference type="ARBA" id="ARBA00022676"/>
    </source>
</evidence>
<keyword evidence="3" id="KW-0808">Transferase</keyword>
<evidence type="ECO:0000256" key="7">
    <source>
        <dbReference type="ARBA" id="ARBA00023180"/>
    </source>
</evidence>
<dbReference type="GO" id="GO:0016757">
    <property type="term" value="F:glycosyltransferase activity"/>
    <property type="evidence" value="ECO:0007669"/>
    <property type="project" value="UniProtKB-KW"/>
</dbReference>
<dbReference type="PANTHER" id="PTHR20961:SF38">
    <property type="entry name" value="PROTEIN O-LINKED-MANNOSE BETA-1,4-N-ACETYLGLUCOSAMINYLTRANSFERASE 2"/>
    <property type="match status" value="1"/>
</dbReference>
<dbReference type="Pfam" id="PF04577">
    <property type="entry name" value="Glyco_transf_61"/>
    <property type="match status" value="1"/>
</dbReference>
<comment type="subcellular location">
    <subcellularLocation>
        <location evidence="1">Membrane</location>
        <topology evidence="1">Single-pass membrane protein</topology>
    </subcellularLocation>
</comment>
<gene>
    <name evidence="9" type="ORF">GMLC_21060</name>
</gene>
<dbReference type="AlphaFoldDB" id="A0A6V8N9N9"/>
<evidence type="ECO:0000256" key="4">
    <source>
        <dbReference type="ARBA" id="ARBA00022692"/>
    </source>
</evidence>
<keyword evidence="2" id="KW-0328">Glycosyltransferase</keyword>
<organism evidence="9 10">
    <name type="scientific">Geomonas limicola</name>
    <dbReference type="NCBI Taxonomy" id="2740186"/>
    <lineage>
        <taxon>Bacteria</taxon>
        <taxon>Pseudomonadati</taxon>
        <taxon>Thermodesulfobacteriota</taxon>
        <taxon>Desulfuromonadia</taxon>
        <taxon>Geobacterales</taxon>
        <taxon>Geobacteraceae</taxon>
        <taxon>Geomonas</taxon>
    </lineage>
</organism>
<dbReference type="InterPro" id="IPR007657">
    <property type="entry name" value="Glycosyltransferase_61"/>
</dbReference>
<dbReference type="RefSeq" id="WP_183361082.1">
    <property type="nucleotide sequence ID" value="NZ_BLXZ01000004.1"/>
</dbReference>
<keyword evidence="5" id="KW-1133">Transmembrane helix</keyword>
<keyword evidence="10" id="KW-1185">Reference proteome</keyword>
<name>A0A6V8N9N9_9BACT</name>
<dbReference type="PANTHER" id="PTHR20961">
    <property type="entry name" value="GLYCOSYLTRANSFERASE"/>
    <property type="match status" value="1"/>
</dbReference>
<evidence type="ECO:0000313" key="9">
    <source>
        <dbReference type="EMBL" id="GFO68527.1"/>
    </source>
</evidence>
<keyword evidence="6" id="KW-0472">Membrane</keyword>
<evidence type="ECO:0000256" key="5">
    <source>
        <dbReference type="ARBA" id="ARBA00022989"/>
    </source>
</evidence>
<dbReference type="InterPro" id="IPR049625">
    <property type="entry name" value="Glyco_transf_61_cat"/>
</dbReference>
<evidence type="ECO:0000259" key="8">
    <source>
        <dbReference type="Pfam" id="PF04577"/>
    </source>
</evidence>
<proteinExistence type="predicted"/>
<evidence type="ECO:0000256" key="3">
    <source>
        <dbReference type="ARBA" id="ARBA00022679"/>
    </source>
</evidence>
<dbReference type="EMBL" id="BLXZ01000004">
    <property type="protein sequence ID" value="GFO68527.1"/>
    <property type="molecule type" value="Genomic_DNA"/>
</dbReference>
<reference evidence="10" key="1">
    <citation type="submission" date="2020-06" db="EMBL/GenBank/DDBJ databases">
        <title>Draft genomic sequecing of Geomonas sp. Red745.</title>
        <authorList>
            <person name="Itoh H."/>
            <person name="Xu Z.X."/>
            <person name="Ushijima N."/>
            <person name="Masuda Y."/>
            <person name="Shiratori Y."/>
            <person name="Senoo K."/>
        </authorList>
    </citation>
    <scope>NUCLEOTIDE SEQUENCE [LARGE SCALE GENOMIC DNA]</scope>
    <source>
        <strain evidence="10">Red745</strain>
    </source>
</reference>
<evidence type="ECO:0000313" key="10">
    <source>
        <dbReference type="Proteomes" id="UP000587586"/>
    </source>
</evidence>
<sequence>MPFPVIDAHSQNADDARYFRDVFLYGREGIPLQGERIINRFTNFPDEQLRLWLSGHQSSALTGIPGVTLPLYGDWSGNFWHWIYEALPAALTAHRMGFAGNYLIPALPFAVDTLKYLGIPAERIYQDDGSDYHLECMYLPGKKRGHRPENLDAVLTLRSLLRERFVEPGLDYRLYVSRNGRPQNPRRVINEEQLQEVLEKYGFLTLHMEHLTLEEQLRYTCNASALVTPHGAGMTHTAFMTAGALVLELFAPSYVNPCQVPTCQKLGHRYYQLTSCCLHTGYPYSQDIEAYPEMIEMTLSRELLHRAPSNDRRS</sequence>
<keyword evidence="7" id="KW-0325">Glycoprotein</keyword>
<comment type="caution">
    <text evidence="9">The sequence shown here is derived from an EMBL/GenBank/DDBJ whole genome shotgun (WGS) entry which is preliminary data.</text>
</comment>
<feature type="domain" description="Glycosyltransferase 61 catalytic" evidence="8">
    <location>
        <begin position="79"/>
        <end position="246"/>
    </location>
</feature>
<dbReference type="GO" id="GO:0016020">
    <property type="term" value="C:membrane"/>
    <property type="evidence" value="ECO:0007669"/>
    <property type="project" value="UniProtKB-SubCell"/>
</dbReference>
<accession>A0A6V8N9N9</accession>
<keyword evidence="4" id="KW-0812">Transmembrane</keyword>
<evidence type="ECO:0000256" key="1">
    <source>
        <dbReference type="ARBA" id="ARBA00004167"/>
    </source>
</evidence>
<dbReference type="Proteomes" id="UP000587586">
    <property type="component" value="Unassembled WGS sequence"/>
</dbReference>